<dbReference type="InterPro" id="IPR002104">
    <property type="entry name" value="Integrase_catalytic"/>
</dbReference>
<comment type="caution">
    <text evidence="3">The sequence shown here is derived from an EMBL/GenBank/DDBJ whole genome shotgun (WGS) entry which is preliminary data.</text>
</comment>
<reference evidence="3" key="1">
    <citation type="submission" date="2020-03" db="EMBL/GenBank/DDBJ databases">
        <title>Draft sequencing of Paenibacilllus sp. S3N08.</title>
        <authorList>
            <person name="Kim D.-U."/>
        </authorList>
    </citation>
    <scope>NUCLEOTIDE SEQUENCE</scope>
    <source>
        <strain evidence="3">S3N08</strain>
    </source>
</reference>
<accession>A0ABX0J602</accession>
<dbReference type="Gene3D" id="1.10.443.10">
    <property type="entry name" value="Intergrase catalytic core"/>
    <property type="match status" value="1"/>
</dbReference>
<dbReference type="CDD" id="cd01189">
    <property type="entry name" value="INT_ICEBs1_C_like"/>
    <property type="match status" value="1"/>
</dbReference>
<evidence type="ECO:0000256" key="1">
    <source>
        <dbReference type="ARBA" id="ARBA00023172"/>
    </source>
</evidence>
<dbReference type="SUPFAM" id="SSF56349">
    <property type="entry name" value="DNA breaking-rejoining enzymes"/>
    <property type="match status" value="1"/>
</dbReference>
<dbReference type="EMBL" id="JAAOIW010000005">
    <property type="protein sequence ID" value="NHN31221.1"/>
    <property type="molecule type" value="Genomic_DNA"/>
</dbReference>
<feature type="domain" description="Tyr recombinase" evidence="2">
    <location>
        <begin position="1"/>
        <end position="170"/>
    </location>
</feature>
<evidence type="ECO:0000259" key="2">
    <source>
        <dbReference type="PROSITE" id="PS51898"/>
    </source>
</evidence>
<dbReference type="PANTHER" id="PTHR30349">
    <property type="entry name" value="PHAGE INTEGRASE-RELATED"/>
    <property type="match status" value="1"/>
</dbReference>
<keyword evidence="4" id="KW-1185">Reference proteome</keyword>
<keyword evidence="1" id="KW-0233">DNA recombination</keyword>
<dbReference type="Proteomes" id="UP001165962">
    <property type="component" value="Unassembled WGS sequence"/>
</dbReference>
<evidence type="ECO:0000313" key="4">
    <source>
        <dbReference type="Proteomes" id="UP001165962"/>
    </source>
</evidence>
<dbReference type="InterPro" id="IPR013762">
    <property type="entry name" value="Integrase-like_cat_sf"/>
</dbReference>
<name>A0ABX0J602_9BACL</name>
<dbReference type="PROSITE" id="PS51898">
    <property type="entry name" value="TYR_RECOMBINASE"/>
    <property type="match status" value="1"/>
</dbReference>
<protein>
    <submittedName>
        <fullName evidence="3">Site-specific integrase</fullName>
    </submittedName>
</protein>
<dbReference type="InterPro" id="IPR050090">
    <property type="entry name" value="Tyrosine_recombinase_XerCD"/>
</dbReference>
<gene>
    <name evidence="3" type="ORF">G9U52_15385</name>
</gene>
<organism evidence="3 4">
    <name type="scientific">Paenibacillus agricola</name>
    <dbReference type="NCBI Taxonomy" id="2716264"/>
    <lineage>
        <taxon>Bacteria</taxon>
        <taxon>Bacillati</taxon>
        <taxon>Bacillota</taxon>
        <taxon>Bacilli</taxon>
        <taxon>Bacillales</taxon>
        <taxon>Paenibacillaceae</taxon>
        <taxon>Paenibacillus</taxon>
    </lineage>
</organism>
<proteinExistence type="predicted"/>
<evidence type="ECO:0000313" key="3">
    <source>
        <dbReference type="EMBL" id="NHN31221.1"/>
    </source>
</evidence>
<dbReference type="Pfam" id="PF00589">
    <property type="entry name" value="Phage_integrase"/>
    <property type="match status" value="1"/>
</dbReference>
<dbReference type="RefSeq" id="WP_166151046.1">
    <property type="nucleotide sequence ID" value="NZ_JAAOIW010000005.1"/>
</dbReference>
<sequence length="182" mass="20934">MRSGELCSLKWPDMNFDTNEVRIIKTIYSKGRMGTYELTPPKTTGSIRTIDIDSSVMELFVKYKSKQEKLLVAAKKAGIEVNDKGFVFCRSNGYPYYQASVIRRMRILMKKTEIKKHATPHIFRHTHISMLAEAGVDITTIMKPVGHDEMKTTMKIYTHVTDNMKKNASDKIKNMFGDILEF</sequence>
<dbReference type="InterPro" id="IPR011010">
    <property type="entry name" value="DNA_brk_join_enz"/>
</dbReference>